<dbReference type="RefSeq" id="WP_245091419.1">
    <property type="nucleotide sequence ID" value="NZ_CP095053.1"/>
</dbReference>
<sequence>MKTTLHFQRYGSGPRVVLAFHGYGQGHGHWRSLVSVLGEQRVSVYAFDLFYHGQSCLSRTDAPLTKQRLGNLLADFLREQQIDSFGLLAFSMGAKFALTAAERFPDKVEQLWLLAPDGLQRQLWYTLATRPPFMRNLLGRTVLRPQRLLGFIDSLRQRRLVDAGLVRFAEWQLDSREKRLRIYRSWVGFRELTFSLKALARLLNQRPTPVTFFLGRHDQVIPHAGLQRFIASLTNARTVLLDTGHAGLIYEVAAYMRRHAEVQW</sequence>
<reference evidence="2 3" key="1">
    <citation type="submission" date="2022-04" db="EMBL/GenBank/DDBJ databases">
        <title>Hymenobacter sp. isolated from the air.</title>
        <authorList>
            <person name="Won M."/>
            <person name="Lee C.-M."/>
            <person name="Woen H.-Y."/>
            <person name="Kwon S.-W."/>
        </authorList>
    </citation>
    <scope>NUCLEOTIDE SEQUENCE [LARGE SCALE GENOMIC DNA]</scope>
    <source>
        <strain evidence="3">5413 J-13</strain>
    </source>
</reference>
<accession>A0A8T9SPT8</accession>
<evidence type="ECO:0000313" key="2">
    <source>
        <dbReference type="EMBL" id="UOR04082.1"/>
    </source>
</evidence>
<dbReference type="PANTHER" id="PTHR46438">
    <property type="entry name" value="ALPHA/BETA-HYDROLASES SUPERFAMILY PROTEIN"/>
    <property type="match status" value="1"/>
</dbReference>
<dbReference type="EMBL" id="CP095053">
    <property type="protein sequence ID" value="UOR04082.1"/>
    <property type="molecule type" value="Genomic_DNA"/>
</dbReference>
<evidence type="ECO:0000313" key="3">
    <source>
        <dbReference type="Proteomes" id="UP000829925"/>
    </source>
</evidence>
<proteinExistence type="predicted"/>
<feature type="domain" description="AB hydrolase-1" evidence="1">
    <location>
        <begin position="16"/>
        <end position="250"/>
    </location>
</feature>
<gene>
    <name evidence="2" type="ORF">MUN82_14140</name>
</gene>
<dbReference type="PANTHER" id="PTHR46438:SF11">
    <property type="entry name" value="LIPASE-RELATED"/>
    <property type="match status" value="1"/>
</dbReference>
<dbReference type="InterPro" id="IPR029058">
    <property type="entry name" value="AB_hydrolase_fold"/>
</dbReference>
<evidence type="ECO:0000259" key="1">
    <source>
        <dbReference type="Pfam" id="PF00561"/>
    </source>
</evidence>
<keyword evidence="2" id="KW-0378">Hydrolase</keyword>
<dbReference type="Proteomes" id="UP000829925">
    <property type="component" value="Chromosome"/>
</dbReference>
<protein>
    <submittedName>
        <fullName evidence="2">Alpha/beta hydrolase</fullName>
    </submittedName>
</protein>
<dbReference type="KEGG" id="haei:MUN82_14140"/>
<dbReference type="Pfam" id="PF00561">
    <property type="entry name" value="Abhydrolase_1"/>
    <property type="match status" value="1"/>
</dbReference>
<dbReference type="SUPFAM" id="SSF53474">
    <property type="entry name" value="alpha/beta-Hydrolases"/>
    <property type="match status" value="1"/>
</dbReference>
<dbReference type="Gene3D" id="3.40.50.1820">
    <property type="entry name" value="alpha/beta hydrolase"/>
    <property type="match status" value="1"/>
</dbReference>
<keyword evidence="3" id="KW-1185">Reference proteome</keyword>
<name>A0A8T9SPT8_9BACT</name>
<dbReference type="InterPro" id="IPR000073">
    <property type="entry name" value="AB_hydrolase_1"/>
</dbReference>
<dbReference type="GO" id="GO:0016787">
    <property type="term" value="F:hydrolase activity"/>
    <property type="evidence" value="ECO:0007669"/>
    <property type="project" value="UniProtKB-KW"/>
</dbReference>
<organism evidence="2 3">
    <name type="scientific">Hymenobacter aerilatus</name>
    <dbReference type="NCBI Taxonomy" id="2932251"/>
    <lineage>
        <taxon>Bacteria</taxon>
        <taxon>Pseudomonadati</taxon>
        <taxon>Bacteroidota</taxon>
        <taxon>Cytophagia</taxon>
        <taxon>Cytophagales</taxon>
        <taxon>Hymenobacteraceae</taxon>
        <taxon>Hymenobacter</taxon>
    </lineage>
</organism>
<dbReference type="AlphaFoldDB" id="A0A8T9SPT8"/>